<dbReference type="InterPro" id="IPR038299">
    <property type="entry name" value="DAO_C_sf"/>
</dbReference>
<evidence type="ECO:0000256" key="3">
    <source>
        <dbReference type="ARBA" id="ARBA00022630"/>
    </source>
</evidence>
<evidence type="ECO:0000256" key="4">
    <source>
        <dbReference type="ARBA" id="ARBA00022827"/>
    </source>
</evidence>
<name>A0A929F8V7_LEPEC</name>
<feature type="domain" description="Alpha-glycerophosphate oxidase C-terminal" evidence="7">
    <location>
        <begin position="413"/>
        <end position="525"/>
    </location>
</feature>
<keyword evidence="5" id="KW-0560">Oxidoreductase</keyword>
<evidence type="ECO:0000256" key="1">
    <source>
        <dbReference type="ARBA" id="ARBA00001974"/>
    </source>
</evidence>
<protein>
    <submittedName>
        <fullName evidence="8">Glycerol-3-phosphate dehydrogenase/oxidase</fullName>
    </submittedName>
</protein>
<dbReference type="Gene3D" id="3.30.9.10">
    <property type="entry name" value="D-Amino Acid Oxidase, subunit A, domain 2"/>
    <property type="match status" value="1"/>
</dbReference>
<dbReference type="GO" id="GO:0046168">
    <property type="term" value="P:glycerol-3-phosphate catabolic process"/>
    <property type="evidence" value="ECO:0007669"/>
    <property type="project" value="TreeGrafter"/>
</dbReference>
<dbReference type="EMBL" id="JADEXP010000225">
    <property type="protein sequence ID" value="MBE9069021.1"/>
    <property type="molecule type" value="Genomic_DNA"/>
</dbReference>
<evidence type="ECO:0000313" key="8">
    <source>
        <dbReference type="EMBL" id="MBE9069021.1"/>
    </source>
</evidence>
<dbReference type="Proteomes" id="UP000615026">
    <property type="component" value="Unassembled WGS sequence"/>
</dbReference>
<dbReference type="InterPro" id="IPR006076">
    <property type="entry name" value="FAD-dep_OxRdtase"/>
</dbReference>
<dbReference type="AlphaFoldDB" id="A0A929F8V7"/>
<dbReference type="InterPro" id="IPR036188">
    <property type="entry name" value="FAD/NAD-bd_sf"/>
</dbReference>
<accession>A0A929F8V7</accession>
<keyword evidence="4" id="KW-0274">FAD</keyword>
<evidence type="ECO:0000256" key="5">
    <source>
        <dbReference type="ARBA" id="ARBA00023002"/>
    </source>
</evidence>
<dbReference type="SUPFAM" id="SSF51905">
    <property type="entry name" value="FAD/NAD(P)-binding domain"/>
    <property type="match status" value="1"/>
</dbReference>
<feature type="domain" description="FAD dependent oxidoreductase" evidence="6">
    <location>
        <begin position="14"/>
        <end position="384"/>
    </location>
</feature>
<evidence type="ECO:0000259" key="6">
    <source>
        <dbReference type="Pfam" id="PF01266"/>
    </source>
</evidence>
<dbReference type="PRINTS" id="PR01001">
    <property type="entry name" value="FADG3PDH"/>
</dbReference>
<dbReference type="InterPro" id="IPR000447">
    <property type="entry name" value="G3P_DH_FAD-dep"/>
</dbReference>
<dbReference type="GO" id="GO:0004368">
    <property type="term" value="F:glycerol-3-phosphate dehydrogenase (quinone) activity"/>
    <property type="evidence" value="ECO:0007669"/>
    <property type="project" value="InterPro"/>
</dbReference>
<dbReference type="Pfam" id="PF01266">
    <property type="entry name" value="DAO"/>
    <property type="match status" value="1"/>
</dbReference>
<evidence type="ECO:0000259" key="7">
    <source>
        <dbReference type="Pfam" id="PF16901"/>
    </source>
</evidence>
<dbReference type="RefSeq" id="WP_193994941.1">
    <property type="nucleotide sequence ID" value="NZ_JADEXP010000225.1"/>
</dbReference>
<dbReference type="Pfam" id="PF16901">
    <property type="entry name" value="DAO_C"/>
    <property type="match status" value="1"/>
</dbReference>
<evidence type="ECO:0000313" key="9">
    <source>
        <dbReference type="Proteomes" id="UP000615026"/>
    </source>
</evidence>
<dbReference type="PANTHER" id="PTHR11985:SF15">
    <property type="entry name" value="GLYCEROL-3-PHOSPHATE DEHYDROGENASE, MITOCHONDRIAL"/>
    <property type="match status" value="1"/>
</dbReference>
<keyword evidence="9" id="KW-1185">Reference proteome</keyword>
<dbReference type="Gene3D" id="3.50.50.60">
    <property type="entry name" value="FAD/NAD(P)-binding domain"/>
    <property type="match status" value="1"/>
</dbReference>
<proteinExistence type="inferred from homology"/>
<comment type="similarity">
    <text evidence="2">Belongs to the FAD-dependent glycerol-3-phosphate dehydrogenase family.</text>
</comment>
<sequence>MQRDLQALSNSRFDLLVLGGGIQGACVAWEATLRGLSVALIDQSDFGAATSANSLKIIHGGLRYLQTADIRRMRQSIRERQILMRIAPHLVHPLPVLVPIYGHGLKGKEAMFVALKLNDWISCDRNRNLSDPQKQIPPGQMLSRQRCQQQVPGIDGPGLTGAATFHDAQVYNSERLTLAFVKSAAQAGAVVANYVAATGFLKTGNRVSGITAHDRLTGNRFEIQANAVINTSGPWLNQVLGQLPTPPAPQPFAKAINVVLRQPLLDSPYAVAFKSSSEVAEQTKSRMLFVVPWRGTSMVGTLYSVCDQHPDSWQVHETEIHTLLEQINQAYAPAQLTRDDVTFVHGGLLPQTEVASNGEPILAKRYRIQDHSREGHHGLLSVTGVKYTTSRSVAQKVVDYLFRCRDQTPPPSCSATTPLIGGAIDPVEEFVQQAVGHSQLSPAATRSLVYNYGSEYGDVFGDGVNDPAQVLTAQVRYAIAAEMAQTLKDVIFRRTKLGSAGEPDSNSVRLCAEVMAQELGWSQARTQLELKPFGVSTSSEAVKK</sequence>
<gene>
    <name evidence="8" type="ORF">IQ260_20460</name>
</gene>
<dbReference type="PANTHER" id="PTHR11985">
    <property type="entry name" value="GLYCEROL-3-PHOSPHATE DEHYDROGENASE"/>
    <property type="match status" value="1"/>
</dbReference>
<organism evidence="8 9">
    <name type="scientific">Leptolyngbya cf. ectocarpi LEGE 11479</name>
    <dbReference type="NCBI Taxonomy" id="1828722"/>
    <lineage>
        <taxon>Bacteria</taxon>
        <taxon>Bacillati</taxon>
        <taxon>Cyanobacteriota</taxon>
        <taxon>Cyanophyceae</taxon>
        <taxon>Leptolyngbyales</taxon>
        <taxon>Leptolyngbyaceae</taxon>
        <taxon>Leptolyngbya group</taxon>
        <taxon>Leptolyngbya</taxon>
    </lineage>
</organism>
<keyword evidence="3" id="KW-0285">Flavoprotein</keyword>
<dbReference type="Gene3D" id="1.10.8.870">
    <property type="entry name" value="Alpha-glycerophosphate oxidase, cap domain"/>
    <property type="match status" value="1"/>
</dbReference>
<comment type="cofactor">
    <cofactor evidence="1">
        <name>FAD</name>
        <dbReference type="ChEBI" id="CHEBI:57692"/>
    </cofactor>
</comment>
<reference evidence="8" key="1">
    <citation type="submission" date="2020-10" db="EMBL/GenBank/DDBJ databases">
        <authorList>
            <person name="Castelo-Branco R."/>
            <person name="Eusebio N."/>
            <person name="Adriana R."/>
            <person name="Vieira A."/>
            <person name="Brugerolle De Fraissinette N."/>
            <person name="Rezende De Castro R."/>
            <person name="Schneider M.P."/>
            <person name="Vasconcelos V."/>
            <person name="Leao P.N."/>
        </authorList>
    </citation>
    <scope>NUCLEOTIDE SEQUENCE</scope>
    <source>
        <strain evidence="8">LEGE 11479</strain>
    </source>
</reference>
<comment type="caution">
    <text evidence="8">The sequence shown here is derived from an EMBL/GenBank/DDBJ whole genome shotgun (WGS) entry which is preliminary data.</text>
</comment>
<dbReference type="InterPro" id="IPR031656">
    <property type="entry name" value="DAO_C"/>
</dbReference>
<evidence type="ECO:0000256" key="2">
    <source>
        <dbReference type="ARBA" id="ARBA00007330"/>
    </source>
</evidence>